<reference evidence="1 2" key="1">
    <citation type="submission" date="2016-10" db="EMBL/GenBank/DDBJ databases">
        <authorList>
            <person name="de Groot N.N."/>
        </authorList>
    </citation>
    <scope>NUCLEOTIDE SEQUENCE [LARGE SCALE GENOMIC DNA]</scope>
    <source>
        <strain evidence="1 2">CGMCC 4.5506</strain>
    </source>
</reference>
<dbReference type="RefSeq" id="WP_091801597.1">
    <property type="nucleotide sequence ID" value="NZ_CP016353.1"/>
</dbReference>
<keyword evidence="2" id="KW-1185">Reference proteome</keyword>
<gene>
    <name evidence="1" type="ORF">SAMN05421630_103273</name>
</gene>
<protein>
    <submittedName>
        <fullName evidence="1">Uncharacterized protein</fullName>
    </submittedName>
</protein>
<evidence type="ECO:0000313" key="2">
    <source>
        <dbReference type="Proteomes" id="UP000199494"/>
    </source>
</evidence>
<evidence type="ECO:0000313" key="1">
    <source>
        <dbReference type="EMBL" id="SDC70536.1"/>
    </source>
</evidence>
<organism evidence="1 2">
    <name type="scientific">Prauserella marina</name>
    <dbReference type="NCBI Taxonomy" id="530584"/>
    <lineage>
        <taxon>Bacteria</taxon>
        <taxon>Bacillati</taxon>
        <taxon>Actinomycetota</taxon>
        <taxon>Actinomycetes</taxon>
        <taxon>Pseudonocardiales</taxon>
        <taxon>Pseudonocardiaceae</taxon>
        <taxon>Prauserella</taxon>
    </lineage>
</organism>
<name>A0A222VIZ0_9PSEU</name>
<dbReference type="EMBL" id="FMZE01000003">
    <property type="protein sequence ID" value="SDC70536.1"/>
    <property type="molecule type" value="Genomic_DNA"/>
</dbReference>
<dbReference type="OrthoDB" id="3629104at2"/>
<dbReference type="KEGG" id="pmad:BAY61_01595"/>
<accession>A0A222VIZ0</accession>
<sequence>MTCVSCETGLDHCHGTLVRHEDGAADCTDHGCTDLEVLRHDLVIECEDVEGGCGCAEPAEVGYAEFRLAS</sequence>
<proteinExistence type="predicted"/>
<dbReference type="AlphaFoldDB" id="A0A222VIZ0"/>
<dbReference type="Proteomes" id="UP000199494">
    <property type="component" value="Unassembled WGS sequence"/>
</dbReference>
<dbReference type="STRING" id="530584.SAMN05421630_103273"/>